<keyword evidence="1" id="KW-0472">Membrane</keyword>
<evidence type="ECO:0000313" key="3">
    <source>
        <dbReference type="Proteomes" id="UP000260759"/>
    </source>
</evidence>
<keyword evidence="1" id="KW-0812">Transmembrane</keyword>
<gene>
    <name evidence="2" type="ORF">DXB37_06250</name>
</gene>
<feature type="transmembrane region" description="Helical" evidence="1">
    <location>
        <begin position="57"/>
        <end position="88"/>
    </location>
</feature>
<reference evidence="2 3" key="1">
    <citation type="submission" date="2018-08" db="EMBL/GenBank/DDBJ databases">
        <title>A genome reference for cultivated species of the human gut microbiota.</title>
        <authorList>
            <person name="Zou Y."/>
            <person name="Xue W."/>
            <person name="Luo G."/>
        </authorList>
    </citation>
    <scope>NUCLEOTIDE SEQUENCE [LARGE SCALE GENOMIC DNA]</scope>
    <source>
        <strain evidence="2 3">OM03-4</strain>
    </source>
</reference>
<dbReference type="Proteomes" id="UP000260759">
    <property type="component" value="Unassembled WGS sequence"/>
</dbReference>
<protein>
    <recommendedName>
        <fullName evidence="4">Transmembrane protein</fullName>
    </recommendedName>
</protein>
<organism evidence="2 3">
    <name type="scientific">Bacteroides uniformis</name>
    <dbReference type="NCBI Taxonomy" id="820"/>
    <lineage>
        <taxon>Bacteria</taxon>
        <taxon>Pseudomonadati</taxon>
        <taxon>Bacteroidota</taxon>
        <taxon>Bacteroidia</taxon>
        <taxon>Bacteroidales</taxon>
        <taxon>Bacteroidaceae</taxon>
        <taxon>Bacteroides</taxon>
    </lineage>
</organism>
<accession>A0A3E5F221</accession>
<comment type="caution">
    <text evidence="2">The sequence shown here is derived from an EMBL/GenBank/DDBJ whole genome shotgun (WGS) entry which is preliminary data.</text>
</comment>
<evidence type="ECO:0008006" key="4">
    <source>
        <dbReference type="Google" id="ProtNLM"/>
    </source>
</evidence>
<evidence type="ECO:0000313" key="2">
    <source>
        <dbReference type="EMBL" id="RGN95415.1"/>
    </source>
</evidence>
<dbReference type="RefSeq" id="WP_117600043.1">
    <property type="nucleotide sequence ID" value="NZ_BAABYI010000001.1"/>
</dbReference>
<dbReference type="AlphaFoldDB" id="A0A3E5F221"/>
<evidence type="ECO:0000256" key="1">
    <source>
        <dbReference type="SAM" id="Phobius"/>
    </source>
</evidence>
<dbReference type="EMBL" id="QSVA01000004">
    <property type="protein sequence ID" value="RGN95415.1"/>
    <property type="molecule type" value="Genomic_DNA"/>
</dbReference>
<name>A0A3E5F221_BACUN</name>
<sequence>MKLRNIMKCFLPLLFIAYLGGITLFTHSHVVNGVIIVHSHPFKGQHEHTEVQLETIFYLASFVSSSLPLLPVAATVFLVLLCVLSILATECIKCVKLRGGICLRAPPSFFSNPID</sequence>
<proteinExistence type="predicted"/>
<keyword evidence="1" id="KW-1133">Transmembrane helix</keyword>